<protein>
    <submittedName>
        <fullName evidence="2">Uncharacterized protein</fullName>
    </submittedName>
</protein>
<name>A0A4Q5LMI0_9SPHI</name>
<accession>A0A4Q5LMI0</accession>
<dbReference type="OrthoDB" id="792396at2"/>
<evidence type="ECO:0000256" key="1">
    <source>
        <dbReference type="SAM" id="Phobius"/>
    </source>
</evidence>
<feature type="transmembrane region" description="Helical" evidence="1">
    <location>
        <begin position="187"/>
        <end position="209"/>
    </location>
</feature>
<dbReference type="AlphaFoldDB" id="A0A4Q5LMI0"/>
<keyword evidence="1" id="KW-1133">Transmembrane helix</keyword>
<gene>
    <name evidence="2" type="ORF">EWM62_11730</name>
</gene>
<keyword evidence="1" id="KW-0472">Membrane</keyword>
<feature type="transmembrane region" description="Helical" evidence="1">
    <location>
        <begin position="115"/>
        <end position="136"/>
    </location>
</feature>
<dbReference type="Proteomes" id="UP000293331">
    <property type="component" value="Unassembled WGS sequence"/>
</dbReference>
<dbReference type="RefSeq" id="WP_129876859.1">
    <property type="nucleotide sequence ID" value="NZ_SEWG01000004.1"/>
</dbReference>
<comment type="caution">
    <text evidence="2">The sequence shown here is derived from an EMBL/GenBank/DDBJ whole genome shotgun (WGS) entry which is preliminary data.</text>
</comment>
<proteinExistence type="predicted"/>
<keyword evidence="3" id="KW-1185">Reference proteome</keyword>
<organism evidence="2 3">
    <name type="scientific">Mucilaginibacter terrigena</name>
    <dbReference type="NCBI Taxonomy" id="2492395"/>
    <lineage>
        <taxon>Bacteria</taxon>
        <taxon>Pseudomonadati</taxon>
        <taxon>Bacteroidota</taxon>
        <taxon>Sphingobacteriia</taxon>
        <taxon>Sphingobacteriales</taxon>
        <taxon>Sphingobacteriaceae</taxon>
        <taxon>Mucilaginibacter</taxon>
    </lineage>
</organism>
<sequence length="219" mass="25429">MKPTEKQLKVLQDYLHNTLTYRESYEEIYDHILSAIEHQPDSIKFEDTINTIIINDFGSHKNLLKIEKAGKDALVKECTSKFLDYFISFFKFPALFYTLIFALAVYYTLTHARLVPFTIETIFALMTIVPGGIYLLRLYNTGYILDTTRKSAKDRLFETMAGIPIRIFVVVMVFGNTTSYQIWDADQFYGITILLLLALVYNIALYKLYKDEFNTALSK</sequence>
<dbReference type="EMBL" id="SEWG01000004">
    <property type="protein sequence ID" value="RYU90202.1"/>
    <property type="molecule type" value="Genomic_DNA"/>
</dbReference>
<reference evidence="2 3" key="1">
    <citation type="submission" date="2019-02" db="EMBL/GenBank/DDBJ databases">
        <title>Bacterial novel species Mucilaginibacter sp. 17JY9-4 isolated from soil.</title>
        <authorList>
            <person name="Jung H.-Y."/>
        </authorList>
    </citation>
    <scope>NUCLEOTIDE SEQUENCE [LARGE SCALE GENOMIC DNA]</scope>
    <source>
        <strain evidence="2 3">17JY9-4</strain>
    </source>
</reference>
<evidence type="ECO:0000313" key="2">
    <source>
        <dbReference type="EMBL" id="RYU90202.1"/>
    </source>
</evidence>
<evidence type="ECO:0000313" key="3">
    <source>
        <dbReference type="Proteomes" id="UP000293331"/>
    </source>
</evidence>
<feature type="transmembrane region" description="Helical" evidence="1">
    <location>
        <begin position="89"/>
        <end position="109"/>
    </location>
</feature>
<feature type="transmembrane region" description="Helical" evidence="1">
    <location>
        <begin position="156"/>
        <end position="175"/>
    </location>
</feature>
<keyword evidence="1" id="KW-0812">Transmembrane</keyword>